<dbReference type="EMBL" id="WHWC01000012">
    <property type="protein sequence ID" value="KAG8371853.1"/>
    <property type="molecule type" value="Genomic_DNA"/>
</dbReference>
<protein>
    <submittedName>
        <fullName evidence="1">Uncharacterized protein</fullName>
    </submittedName>
</protein>
<accession>A0AAV6WNV9</accession>
<sequence length="190" mass="20605">MTPSISADGSAMAESIKRHLVTAGNSSEALTFADLYSKFSHKSGPGSVKNKWAVIYLLKTISEDRKVRQIQFPNRISNGFGLRTLFENDELNGSSGGFGKLSKNLSVEGFNDGVDDWRGSSGNVRSLRGLSNLEKSLKNRGERNLGAYSDSFCGLSENMKSLKGLGDKARGLRATENVEKLYKGGILTMS</sequence>
<comment type="caution">
    <text evidence="1">The sequence shown here is derived from an EMBL/GenBank/DDBJ whole genome shotgun (WGS) entry which is preliminary data.</text>
</comment>
<dbReference type="AlphaFoldDB" id="A0AAV6WNV9"/>
<evidence type="ECO:0000313" key="2">
    <source>
        <dbReference type="Proteomes" id="UP000826271"/>
    </source>
</evidence>
<evidence type="ECO:0000313" key="1">
    <source>
        <dbReference type="EMBL" id="KAG8371853.1"/>
    </source>
</evidence>
<dbReference type="Proteomes" id="UP000826271">
    <property type="component" value="Unassembled WGS sequence"/>
</dbReference>
<reference evidence="1" key="1">
    <citation type="submission" date="2019-10" db="EMBL/GenBank/DDBJ databases">
        <authorList>
            <person name="Zhang R."/>
            <person name="Pan Y."/>
            <person name="Wang J."/>
            <person name="Ma R."/>
            <person name="Yu S."/>
        </authorList>
    </citation>
    <scope>NUCLEOTIDE SEQUENCE</scope>
    <source>
        <strain evidence="1">LA-IB0</strain>
        <tissue evidence="1">Leaf</tissue>
    </source>
</reference>
<organism evidence="1 2">
    <name type="scientific">Buddleja alternifolia</name>
    <dbReference type="NCBI Taxonomy" id="168488"/>
    <lineage>
        <taxon>Eukaryota</taxon>
        <taxon>Viridiplantae</taxon>
        <taxon>Streptophyta</taxon>
        <taxon>Embryophyta</taxon>
        <taxon>Tracheophyta</taxon>
        <taxon>Spermatophyta</taxon>
        <taxon>Magnoliopsida</taxon>
        <taxon>eudicotyledons</taxon>
        <taxon>Gunneridae</taxon>
        <taxon>Pentapetalae</taxon>
        <taxon>asterids</taxon>
        <taxon>lamiids</taxon>
        <taxon>Lamiales</taxon>
        <taxon>Scrophulariaceae</taxon>
        <taxon>Buddlejeae</taxon>
        <taxon>Buddleja</taxon>
    </lineage>
</organism>
<gene>
    <name evidence="1" type="ORF">BUALT_Bualt12G0006200</name>
</gene>
<proteinExistence type="predicted"/>
<keyword evidence="2" id="KW-1185">Reference proteome</keyword>
<name>A0AAV6WNV9_9LAMI</name>